<dbReference type="AlphaFoldDB" id="K8EA52"/>
<dbReference type="Pfam" id="PF00329">
    <property type="entry name" value="Complex1_30kDa"/>
    <property type="match status" value="1"/>
</dbReference>
<keyword evidence="6" id="KW-0560">Oxidoreductase</keyword>
<proteinExistence type="inferred from homology"/>
<dbReference type="InterPro" id="IPR037232">
    <property type="entry name" value="NADH_quin_OxRdtase_su_C/D-like"/>
</dbReference>
<sequence length="147" mass="16922">MSCQPQAAMMQELTAKYPELEVTQQGYLLAPLGILAKLMRDLKENYGFIFLTNLTAADYLEYFELVYDLAVIGKPDMLHVKCKIDRQHPVAPSMVPIWGGAVWQEREVYDLFGITFQGHPDLRRILLEDSWPGHPLRKDYSYEGGRE</sequence>
<dbReference type="InterPro" id="IPR020396">
    <property type="entry name" value="NADH_UbQ_OxRdtase_CS"/>
</dbReference>
<protein>
    <recommendedName>
        <fullName evidence="4">NADH-quinone oxidoreductase</fullName>
        <ecNumber evidence="4">7.1.1.-</ecNumber>
    </recommendedName>
</protein>
<comment type="similarity">
    <text evidence="1 3">Belongs to the complex I 30 kDa subunit family.</text>
</comment>
<dbReference type="EC" id="7.1.1.-" evidence="4"/>
<reference evidence="6 7" key="1">
    <citation type="journal article" date="2013" name="Genome Announc.">
        <title>Genome Sequence of the Sulfate-Reducing Bacterium Desulfotomaculum hydrothermale Lam5(T).</title>
        <authorList>
            <person name="Amin O."/>
            <person name="Fardeau M.L."/>
            <person name="Valette O."/>
            <person name="Hirschler-Rea A."/>
            <person name="Barbe V."/>
            <person name="Medigue C."/>
            <person name="Vacherie B."/>
            <person name="Ollivier B."/>
            <person name="Bertin P.N."/>
            <person name="Dolla A."/>
        </authorList>
    </citation>
    <scope>NUCLEOTIDE SEQUENCE [LARGE SCALE GENOMIC DNA]</scope>
    <source>
        <strain evidence="7">Lam5 / DSM 18033</strain>
    </source>
</reference>
<feature type="domain" description="NADH:ubiquinone oxidoreductase 30kDa subunit" evidence="5">
    <location>
        <begin position="36"/>
        <end position="144"/>
    </location>
</feature>
<evidence type="ECO:0000313" key="7">
    <source>
        <dbReference type="Proteomes" id="UP000009315"/>
    </source>
</evidence>
<dbReference type="PANTHER" id="PTHR10884:SF14">
    <property type="entry name" value="NADH DEHYDROGENASE [UBIQUINONE] IRON-SULFUR PROTEIN 3, MITOCHONDRIAL"/>
    <property type="match status" value="1"/>
</dbReference>
<name>K8EA52_9FIRM</name>
<dbReference type="GO" id="GO:0008137">
    <property type="term" value="F:NADH dehydrogenase (ubiquinone) activity"/>
    <property type="evidence" value="ECO:0007669"/>
    <property type="project" value="InterPro"/>
</dbReference>
<evidence type="ECO:0000256" key="1">
    <source>
        <dbReference type="ARBA" id="ARBA00007569"/>
    </source>
</evidence>
<gene>
    <name evidence="6" type="primary">nuoC</name>
    <name evidence="6" type="ORF">DESHY_40018</name>
</gene>
<dbReference type="PANTHER" id="PTHR10884">
    <property type="entry name" value="NADH DEHYDROGENASE UBIQUINONE IRON-SULFUR PROTEIN 3"/>
    <property type="match status" value="1"/>
</dbReference>
<dbReference type="SUPFAM" id="SSF143243">
    <property type="entry name" value="Nqo5-like"/>
    <property type="match status" value="1"/>
</dbReference>
<keyword evidence="2 3" id="KW-0813">Transport</keyword>
<dbReference type="RefSeq" id="WP_008411910.1">
    <property type="nucleotide sequence ID" value="NZ_CAOS01000011.1"/>
</dbReference>
<dbReference type="GO" id="GO:0016651">
    <property type="term" value="F:oxidoreductase activity, acting on NAD(P)H"/>
    <property type="evidence" value="ECO:0007669"/>
    <property type="project" value="InterPro"/>
</dbReference>
<comment type="catalytic activity">
    <reaction evidence="4">
        <text>a quinone + NADH + 5 H(+)(in) = a quinol + NAD(+) + 4 H(+)(out)</text>
        <dbReference type="Rhea" id="RHEA:57888"/>
        <dbReference type="ChEBI" id="CHEBI:15378"/>
        <dbReference type="ChEBI" id="CHEBI:24646"/>
        <dbReference type="ChEBI" id="CHEBI:57540"/>
        <dbReference type="ChEBI" id="CHEBI:57945"/>
        <dbReference type="ChEBI" id="CHEBI:132124"/>
    </reaction>
</comment>
<dbReference type="OrthoDB" id="9803286at2"/>
<dbReference type="eggNOG" id="COG0852">
    <property type="taxonomic scope" value="Bacteria"/>
</dbReference>
<evidence type="ECO:0000256" key="2">
    <source>
        <dbReference type="ARBA" id="ARBA00022448"/>
    </source>
</evidence>
<keyword evidence="3" id="KW-1278">Translocase</keyword>
<evidence type="ECO:0000256" key="4">
    <source>
        <dbReference type="RuleBase" id="RU003582"/>
    </source>
</evidence>
<dbReference type="Proteomes" id="UP000009315">
    <property type="component" value="Unassembled WGS sequence"/>
</dbReference>
<dbReference type="InterPro" id="IPR001268">
    <property type="entry name" value="NADH_UbQ_OxRdtase_30kDa_su"/>
</dbReference>
<comment type="caution">
    <text evidence="6">The sequence shown here is derived from an EMBL/GenBank/DDBJ whole genome shotgun (WGS) entry which is preliminary data.</text>
</comment>
<dbReference type="GO" id="GO:0048038">
    <property type="term" value="F:quinone binding"/>
    <property type="evidence" value="ECO:0007669"/>
    <property type="project" value="UniProtKB-KW"/>
</dbReference>
<dbReference type="EMBL" id="CAOS01000011">
    <property type="protein sequence ID" value="CCO08468.1"/>
    <property type="molecule type" value="Genomic_DNA"/>
</dbReference>
<accession>K8EA52</accession>
<evidence type="ECO:0000313" key="6">
    <source>
        <dbReference type="EMBL" id="CCO08468.1"/>
    </source>
</evidence>
<keyword evidence="4" id="KW-0874">Quinone</keyword>
<keyword evidence="3" id="KW-0520">NAD</keyword>
<organism evidence="6 7">
    <name type="scientific">Desulforamulus hydrothermalis Lam5 = DSM 18033</name>
    <dbReference type="NCBI Taxonomy" id="1121428"/>
    <lineage>
        <taxon>Bacteria</taxon>
        <taxon>Bacillati</taxon>
        <taxon>Bacillota</taxon>
        <taxon>Clostridia</taxon>
        <taxon>Eubacteriales</taxon>
        <taxon>Peptococcaceae</taxon>
        <taxon>Desulforamulus</taxon>
    </lineage>
</organism>
<dbReference type="Gene3D" id="3.30.460.80">
    <property type="entry name" value="NADH:ubiquinone oxidoreductase, 30kDa subunit"/>
    <property type="match status" value="1"/>
</dbReference>
<comment type="function">
    <text evidence="4">NDH-1 shuttles electrons from NADH, via FMN and iron-sulfur (Fe-S) centers, to quinones in the respiratory chain.</text>
</comment>
<dbReference type="STRING" id="1121428.DESHY_40018"/>
<keyword evidence="7" id="KW-1185">Reference proteome</keyword>
<evidence type="ECO:0000259" key="5">
    <source>
        <dbReference type="Pfam" id="PF00329"/>
    </source>
</evidence>
<dbReference type="PROSITE" id="PS00542">
    <property type="entry name" value="COMPLEX1_30K"/>
    <property type="match status" value="1"/>
</dbReference>
<evidence type="ECO:0000256" key="3">
    <source>
        <dbReference type="RuleBase" id="RU003456"/>
    </source>
</evidence>